<dbReference type="OrthoDB" id="9156577at2"/>
<proteinExistence type="predicted"/>
<dbReference type="EMBL" id="WNWM01000001">
    <property type="protein sequence ID" value="MUI10895.1"/>
    <property type="molecule type" value="Genomic_DNA"/>
</dbReference>
<feature type="chain" id="PRO_5026162525" description="Gp41, LysC" evidence="1">
    <location>
        <begin position="22"/>
        <end position="86"/>
    </location>
</feature>
<dbReference type="Proteomes" id="UP000431684">
    <property type="component" value="Unassembled WGS sequence"/>
</dbReference>
<keyword evidence="3" id="KW-1185">Reference proteome</keyword>
<dbReference type="AlphaFoldDB" id="A0A6I3XGL4"/>
<evidence type="ECO:0000256" key="1">
    <source>
        <dbReference type="SAM" id="SignalP"/>
    </source>
</evidence>
<evidence type="ECO:0000313" key="2">
    <source>
        <dbReference type="EMBL" id="MUI10895.1"/>
    </source>
</evidence>
<gene>
    <name evidence="2" type="ORF">GJV26_00085</name>
</gene>
<dbReference type="PROSITE" id="PS51257">
    <property type="entry name" value="PROKAR_LIPOPROTEIN"/>
    <property type="match status" value="1"/>
</dbReference>
<name>A0A6I3XGL4_9BURK</name>
<feature type="signal peptide" evidence="1">
    <location>
        <begin position="1"/>
        <end position="21"/>
    </location>
</feature>
<dbReference type="RefSeq" id="WP_155706551.1">
    <property type="nucleotide sequence ID" value="NZ_BMWU01000049.1"/>
</dbReference>
<dbReference type="NCBIfam" id="NF038368">
    <property type="entry name" value="P2_Rz1"/>
    <property type="match status" value="1"/>
</dbReference>
<comment type="caution">
    <text evidence="2">The sequence shown here is derived from an EMBL/GenBank/DDBJ whole genome shotgun (WGS) entry which is preliminary data.</text>
</comment>
<organism evidence="2 3">
    <name type="scientific">Pseudoduganella dura</name>
    <dbReference type="NCBI Taxonomy" id="321982"/>
    <lineage>
        <taxon>Bacteria</taxon>
        <taxon>Pseudomonadati</taxon>
        <taxon>Pseudomonadota</taxon>
        <taxon>Betaproteobacteria</taxon>
        <taxon>Burkholderiales</taxon>
        <taxon>Oxalobacteraceae</taxon>
        <taxon>Telluria group</taxon>
        <taxon>Pseudoduganella</taxon>
    </lineage>
</organism>
<accession>A0A6I3XGL4</accession>
<reference evidence="2 3" key="1">
    <citation type="submission" date="2019-11" db="EMBL/GenBank/DDBJ databases">
        <title>Draft Genome Sequences of Six Type Strains of the Genus Massilia.</title>
        <authorList>
            <person name="Miess H."/>
            <person name="Frediansyah A."/>
            <person name="Goeker M."/>
            <person name="Gross H."/>
        </authorList>
    </citation>
    <scope>NUCLEOTIDE SEQUENCE [LARGE SCALE GENOMIC DNA]</scope>
    <source>
        <strain evidence="2 3">DSM 17513</strain>
    </source>
</reference>
<dbReference type="InterPro" id="IPR047737">
    <property type="entry name" value="LysC"/>
</dbReference>
<dbReference type="Pfam" id="PF23793">
    <property type="entry name" value="LysC"/>
    <property type="match status" value="1"/>
</dbReference>
<protein>
    <recommendedName>
        <fullName evidence="4">Gp41, LysC</fullName>
    </recommendedName>
</protein>
<evidence type="ECO:0000313" key="3">
    <source>
        <dbReference type="Proteomes" id="UP000431684"/>
    </source>
</evidence>
<keyword evidence="1" id="KW-0732">Signal</keyword>
<evidence type="ECO:0008006" key="4">
    <source>
        <dbReference type="Google" id="ProtNLM"/>
    </source>
</evidence>
<dbReference type="InterPro" id="IPR058979">
    <property type="entry name" value="LysC-like"/>
</dbReference>
<sequence>MKTSKCAPGLLLLSLSLLQGCGTTQPLPAPRLTVNSCPRVQPCQLPAARVRSNGDMNMALDRAEGAWAECAAVVDMIAACQAKADQ</sequence>